<feature type="compositionally biased region" description="Polar residues" evidence="1">
    <location>
        <begin position="54"/>
        <end position="66"/>
    </location>
</feature>
<gene>
    <name evidence="2" type="ORF">LTR62_008820</name>
</gene>
<dbReference type="SUPFAM" id="SSF55729">
    <property type="entry name" value="Acyl-CoA N-acyltransferases (Nat)"/>
    <property type="match status" value="1"/>
</dbReference>
<feature type="region of interest" description="Disordered" evidence="1">
    <location>
        <begin position="17"/>
        <end position="66"/>
    </location>
</feature>
<dbReference type="EMBL" id="JAVRRL010000097">
    <property type="protein sequence ID" value="KAK5108046.1"/>
    <property type="molecule type" value="Genomic_DNA"/>
</dbReference>
<dbReference type="Gene3D" id="3.40.630.30">
    <property type="match status" value="1"/>
</dbReference>
<name>A0AAN7YCD5_9PEZI</name>
<reference evidence="2" key="1">
    <citation type="submission" date="2023-08" db="EMBL/GenBank/DDBJ databases">
        <title>Black Yeasts Isolated from many extreme environments.</title>
        <authorList>
            <person name="Coleine C."/>
            <person name="Stajich J.E."/>
            <person name="Selbmann L."/>
        </authorList>
    </citation>
    <scope>NUCLEOTIDE SEQUENCE</scope>
    <source>
        <strain evidence="2">CCFEE 5401</strain>
    </source>
</reference>
<protein>
    <submittedName>
        <fullName evidence="2">Uncharacterized protein</fullName>
    </submittedName>
</protein>
<sequence>MATIAVNGDKVSPLVANGMLPGTTIPEQQSDTTNGITPSAAKSLQQKSDHAPASTPQFTPGPTLQTKGFSAATTLTLYEPNQLPGNPILEPLRTLINTSFRASHNKHKTFPAAVDRLYSTNQYLQNLGTDAGTFTYIVTDNATGKPIATAGAHRYKAAVFESSGDGNKQGKTFVRVQLPAIAEESGEGAEVWELKLMAVDVTLQGAGLASYLMDLVDKEVLRRVAYEVRGMKADQKVFMLITTVKEINGEFYARRGYEFDYETVHEVGYMGSEMGFCVVHMSKVLEA</sequence>
<comment type="caution">
    <text evidence="2">The sequence shown here is derived from an EMBL/GenBank/DDBJ whole genome shotgun (WGS) entry which is preliminary data.</text>
</comment>
<organism evidence="2 3">
    <name type="scientific">Meristemomyces frigidus</name>
    <dbReference type="NCBI Taxonomy" id="1508187"/>
    <lineage>
        <taxon>Eukaryota</taxon>
        <taxon>Fungi</taxon>
        <taxon>Dikarya</taxon>
        <taxon>Ascomycota</taxon>
        <taxon>Pezizomycotina</taxon>
        <taxon>Dothideomycetes</taxon>
        <taxon>Dothideomycetidae</taxon>
        <taxon>Mycosphaerellales</taxon>
        <taxon>Teratosphaeriaceae</taxon>
        <taxon>Meristemomyces</taxon>
    </lineage>
</organism>
<dbReference type="AlphaFoldDB" id="A0AAN7YCD5"/>
<proteinExistence type="predicted"/>
<dbReference type="Proteomes" id="UP001310890">
    <property type="component" value="Unassembled WGS sequence"/>
</dbReference>
<evidence type="ECO:0000313" key="3">
    <source>
        <dbReference type="Proteomes" id="UP001310890"/>
    </source>
</evidence>
<feature type="compositionally biased region" description="Polar residues" evidence="1">
    <location>
        <begin position="25"/>
        <end position="46"/>
    </location>
</feature>
<evidence type="ECO:0000256" key="1">
    <source>
        <dbReference type="SAM" id="MobiDB-lite"/>
    </source>
</evidence>
<dbReference type="InterPro" id="IPR016181">
    <property type="entry name" value="Acyl_CoA_acyltransferase"/>
</dbReference>
<accession>A0AAN7YCD5</accession>
<evidence type="ECO:0000313" key="2">
    <source>
        <dbReference type="EMBL" id="KAK5108046.1"/>
    </source>
</evidence>